<sequence>MSSLFIVILNPMKLPTEAGFQIVKYQCDNSEFDEDAAPAKAILSTSHQGDQCSIPVRVTPDIRMWESCRTMPLVGGFLLGSPVSPPFHSGTAPYSPQSPSSALKTSMLRAVQVSSLILLHRCQFHIEHTSQLVRTNTNSIESKGSWAVTLLASYQCEPVQSTAGSLRMFATRGRVDDAPSPFSPHFNLTGSQDLVIKSSPNLSTQLNSTQRKLFIQFLPYAATCYRKFTGDYVKGWPGEGGLLGGGKTQEVTAVVRARGARWQTPSVELGTRPVEWGPKLALLLVYKHIQAVVYVAKEPRCRMFETPDIQRNYYTCPQYVYLRKENKTAQATAERYLQGITHSINIISEPSKIIKDCFFFKLLRHNTYPDRSDPTTVDFIKLGYRLTTNKMTRLWCKPATGAAEMGSAIIDPLFLLTIEADVLRKISSEDLI</sequence>
<name>A0ABQ9HG30_9NEOP</name>
<organism evidence="1 2">
    <name type="scientific">Dryococelus australis</name>
    <dbReference type="NCBI Taxonomy" id="614101"/>
    <lineage>
        <taxon>Eukaryota</taxon>
        <taxon>Metazoa</taxon>
        <taxon>Ecdysozoa</taxon>
        <taxon>Arthropoda</taxon>
        <taxon>Hexapoda</taxon>
        <taxon>Insecta</taxon>
        <taxon>Pterygota</taxon>
        <taxon>Neoptera</taxon>
        <taxon>Polyneoptera</taxon>
        <taxon>Phasmatodea</taxon>
        <taxon>Verophasmatodea</taxon>
        <taxon>Anareolatae</taxon>
        <taxon>Phasmatidae</taxon>
        <taxon>Eurycanthinae</taxon>
        <taxon>Dryococelus</taxon>
    </lineage>
</organism>
<gene>
    <name evidence="1" type="ORF">PR048_014971</name>
</gene>
<keyword evidence="2" id="KW-1185">Reference proteome</keyword>
<dbReference type="Proteomes" id="UP001159363">
    <property type="component" value="Chromosome 4"/>
</dbReference>
<proteinExistence type="predicted"/>
<dbReference type="EMBL" id="JARBHB010000005">
    <property type="protein sequence ID" value="KAJ8883131.1"/>
    <property type="molecule type" value="Genomic_DNA"/>
</dbReference>
<comment type="caution">
    <text evidence="1">The sequence shown here is derived from an EMBL/GenBank/DDBJ whole genome shotgun (WGS) entry which is preliminary data.</text>
</comment>
<reference evidence="1 2" key="1">
    <citation type="submission" date="2023-02" db="EMBL/GenBank/DDBJ databases">
        <title>LHISI_Scaffold_Assembly.</title>
        <authorList>
            <person name="Stuart O.P."/>
            <person name="Cleave R."/>
            <person name="Magrath M.J.L."/>
            <person name="Mikheyev A.S."/>
        </authorList>
    </citation>
    <scope>NUCLEOTIDE SEQUENCE [LARGE SCALE GENOMIC DNA]</scope>
    <source>
        <strain evidence="1">Daus_M_001</strain>
        <tissue evidence="1">Leg muscle</tissue>
    </source>
</reference>
<evidence type="ECO:0000313" key="1">
    <source>
        <dbReference type="EMBL" id="KAJ8883131.1"/>
    </source>
</evidence>
<accession>A0ABQ9HG30</accession>
<protein>
    <submittedName>
        <fullName evidence="1">Uncharacterized protein</fullName>
    </submittedName>
</protein>
<evidence type="ECO:0000313" key="2">
    <source>
        <dbReference type="Proteomes" id="UP001159363"/>
    </source>
</evidence>